<dbReference type="InterPro" id="IPR013815">
    <property type="entry name" value="ATP_grasp_subdomain_1"/>
</dbReference>
<evidence type="ECO:0000313" key="3">
    <source>
        <dbReference type="EMBL" id="ABK16654.1"/>
    </source>
</evidence>
<dbReference type="GO" id="GO:0046872">
    <property type="term" value="F:metal ion binding"/>
    <property type="evidence" value="ECO:0007669"/>
    <property type="project" value="InterPro"/>
</dbReference>
<dbReference type="STRING" id="335543.Sfum_0958"/>
<dbReference type="AlphaFoldDB" id="A0LGV2"/>
<sequence length="385" mass="43886">MPNTPAIVLSSHTIGLGVIRALGRMGVPVTVFYYREEDMGYLSKHVRRKVKVPNPATETADFVAALIDGAKPYSKPLLIPADDETLVAVSQHKAQLEEHFIVACEDWETVQSIIDKKYTYRLAEAHGVPSPKTFEVESLDELERYAEIMGFPLIIKPCHSHLYFEVFRKKMVKAHSLDEAVGAFKEADAHGLALMLQEHIPGDDSRGVNYNSYFWDGKPLVEFTAEKVRLAPPRFGVPRVLVSKYMPEVIDLGRKIVQAAGYRGYSCTEFKKDVRDGTYKLMEINGRHNLSSMLSVSCGINFPWLEYKHRVEGVLPGHCEFKTGAYWIDLTKDVLFSLKYLREERYSLAEYFRPYMKPHVFAIFDRGDLRPFVKRCFDFASNAAK</sequence>
<protein>
    <submittedName>
        <fullName evidence="3">ATP-grasp enzyme-like</fullName>
    </submittedName>
</protein>
<keyword evidence="1" id="KW-0067">ATP-binding</keyword>
<dbReference type="PROSITE" id="PS50975">
    <property type="entry name" value="ATP_GRASP"/>
    <property type="match status" value="1"/>
</dbReference>
<dbReference type="EMBL" id="CP000478">
    <property type="protein sequence ID" value="ABK16654.1"/>
    <property type="molecule type" value="Genomic_DNA"/>
</dbReference>
<dbReference type="eggNOG" id="COG3919">
    <property type="taxonomic scope" value="Bacteria"/>
</dbReference>
<keyword evidence="4" id="KW-1185">Reference proteome</keyword>
<dbReference type="InParanoid" id="A0LGV2"/>
<keyword evidence="1" id="KW-0547">Nucleotide-binding</keyword>
<dbReference type="Proteomes" id="UP000001784">
    <property type="component" value="Chromosome"/>
</dbReference>
<organism evidence="3 4">
    <name type="scientific">Syntrophobacter fumaroxidans (strain DSM 10017 / MPOB)</name>
    <dbReference type="NCBI Taxonomy" id="335543"/>
    <lineage>
        <taxon>Bacteria</taxon>
        <taxon>Pseudomonadati</taxon>
        <taxon>Thermodesulfobacteriota</taxon>
        <taxon>Syntrophobacteria</taxon>
        <taxon>Syntrophobacterales</taxon>
        <taxon>Syntrophobacteraceae</taxon>
        <taxon>Syntrophobacter</taxon>
    </lineage>
</organism>
<gene>
    <name evidence="3" type="ordered locus">Sfum_0958</name>
</gene>
<dbReference type="RefSeq" id="WP_011697825.1">
    <property type="nucleotide sequence ID" value="NC_008554.1"/>
</dbReference>
<dbReference type="SUPFAM" id="SSF56059">
    <property type="entry name" value="Glutathione synthetase ATP-binding domain-like"/>
    <property type="match status" value="1"/>
</dbReference>
<proteinExistence type="predicted"/>
<dbReference type="Gene3D" id="3.30.470.20">
    <property type="entry name" value="ATP-grasp fold, B domain"/>
    <property type="match status" value="1"/>
</dbReference>
<feature type="domain" description="ATP-grasp" evidence="2">
    <location>
        <begin position="120"/>
        <end position="311"/>
    </location>
</feature>
<dbReference type="InterPro" id="IPR011761">
    <property type="entry name" value="ATP-grasp"/>
</dbReference>
<evidence type="ECO:0000313" key="4">
    <source>
        <dbReference type="Proteomes" id="UP000001784"/>
    </source>
</evidence>
<dbReference type="Gene3D" id="3.30.1490.20">
    <property type="entry name" value="ATP-grasp fold, A domain"/>
    <property type="match status" value="1"/>
</dbReference>
<evidence type="ECO:0000259" key="2">
    <source>
        <dbReference type="PROSITE" id="PS50975"/>
    </source>
</evidence>
<dbReference type="GO" id="GO:0005524">
    <property type="term" value="F:ATP binding"/>
    <property type="evidence" value="ECO:0007669"/>
    <property type="project" value="UniProtKB-UniRule"/>
</dbReference>
<reference evidence="3 4" key="1">
    <citation type="submission" date="2006-10" db="EMBL/GenBank/DDBJ databases">
        <title>Complete sequence of Syntrophobacter fumaroxidans MPOB.</title>
        <authorList>
            <consortium name="US DOE Joint Genome Institute"/>
            <person name="Copeland A."/>
            <person name="Lucas S."/>
            <person name="Lapidus A."/>
            <person name="Barry K."/>
            <person name="Detter J.C."/>
            <person name="Glavina del Rio T."/>
            <person name="Hammon N."/>
            <person name="Israni S."/>
            <person name="Pitluck S."/>
            <person name="Goltsman E.G."/>
            <person name="Martinez M."/>
            <person name="Schmutz J."/>
            <person name="Larimer F."/>
            <person name="Land M."/>
            <person name="Hauser L."/>
            <person name="Kyrpides N."/>
            <person name="Kim E."/>
            <person name="Boone D.R."/>
            <person name="Brockman F."/>
            <person name="Culley D."/>
            <person name="Ferry J."/>
            <person name="Gunsalus R."/>
            <person name="McInerney M.J."/>
            <person name="Morrison M."/>
            <person name="Plugge C."/>
            <person name="Rohlin L."/>
            <person name="Scholten J."/>
            <person name="Sieber J."/>
            <person name="Stams A.J.M."/>
            <person name="Worm P."/>
            <person name="Henstra A.M."/>
            <person name="Richardson P."/>
        </authorList>
    </citation>
    <scope>NUCLEOTIDE SEQUENCE [LARGE SCALE GENOMIC DNA]</scope>
    <source>
        <strain evidence="4">DSM 10017 / MPOB</strain>
    </source>
</reference>
<accession>A0LGV2</accession>
<dbReference type="HOGENOM" id="CLU_034084_1_1_7"/>
<dbReference type="OrthoDB" id="5372487at2"/>
<name>A0LGV2_SYNFM</name>
<dbReference type="KEGG" id="sfu:Sfum_0958"/>
<evidence type="ECO:0000256" key="1">
    <source>
        <dbReference type="PROSITE-ProRule" id="PRU00409"/>
    </source>
</evidence>